<reference evidence="3 4" key="1">
    <citation type="submission" date="2018-10" db="EMBL/GenBank/DDBJ databases">
        <title>Natrarchaeobius chitinivorans gen. nov., sp. nov., and Natrarchaeobius haloalkaliphilus sp. nov., alkaliphilic, chitin-utilizing haloarchaea from hypersaline alkaline lakes.</title>
        <authorList>
            <person name="Sorokin D.Y."/>
            <person name="Elcheninov A.G."/>
            <person name="Kostrikina N.A."/>
            <person name="Bale N.J."/>
            <person name="Sinninghe Damste J.S."/>
            <person name="Khijniak T.V."/>
            <person name="Kublanov I.V."/>
            <person name="Toshchakov S.V."/>
        </authorList>
    </citation>
    <scope>NUCLEOTIDE SEQUENCE [LARGE SCALE GENOMIC DNA]</scope>
    <source>
        <strain evidence="3 4">AArcht4T</strain>
    </source>
</reference>
<feature type="domain" description="Guanylate cyclase" evidence="2">
    <location>
        <begin position="13"/>
        <end position="138"/>
    </location>
</feature>
<dbReference type="Gene3D" id="3.40.50.150">
    <property type="entry name" value="Vaccinia Virus protein VP39"/>
    <property type="match status" value="1"/>
</dbReference>
<dbReference type="InterPro" id="IPR023149">
    <property type="entry name" value="Trans_acon_MeTrfase_C"/>
</dbReference>
<dbReference type="Proteomes" id="UP000282323">
    <property type="component" value="Unassembled WGS sequence"/>
</dbReference>
<dbReference type="Pfam" id="PF00211">
    <property type="entry name" value="Guanylate_cyc"/>
    <property type="match status" value="1"/>
</dbReference>
<dbReference type="Gene3D" id="3.30.70.1230">
    <property type="entry name" value="Nucleotide cyclase"/>
    <property type="match status" value="1"/>
</dbReference>
<dbReference type="Gene3D" id="1.10.150.290">
    <property type="entry name" value="S-adenosyl-L-methionine-dependent methyltransferases"/>
    <property type="match status" value="1"/>
</dbReference>
<dbReference type="GO" id="GO:0030798">
    <property type="term" value="F:trans-aconitate 2-methyltransferase activity"/>
    <property type="evidence" value="ECO:0007669"/>
    <property type="project" value="InterPro"/>
</dbReference>
<dbReference type="GO" id="GO:0032259">
    <property type="term" value="P:methylation"/>
    <property type="evidence" value="ECO:0007669"/>
    <property type="project" value="UniProtKB-KW"/>
</dbReference>
<keyword evidence="4" id="KW-1185">Reference proteome</keyword>
<keyword evidence="3" id="KW-0489">Methyltransferase</keyword>
<dbReference type="CDD" id="cd07302">
    <property type="entry name" value="CHD"/>
    <property type="match status" value="1"/>
</dbReference>
<dbReference type="SUPFAM" id="SSF53335">
    <property type="entry name" value="S-adenosyl-L-methionine-dependent methyltransferases"/>
    <property type="match status" value="1"/>
</dbReference>
<dbReference type="InterPro" id="IPR041698">
    <property type="entry name" value="Methyltransf_25"/>
</dbReference>
<organism evidence="3 4">
    <name type="scientific">Natrarchaeobius chitinivorans</name>
    <dbReference type="NCBI Taxonomy" id="1679083"/>
    <lineage>
        <taxon>Archaea</taxon>
        <taxon>Methanobacteriati</taxon>
        <taxon>Methanobacteriota</taxon>
        <taxon>Stenosarchaea group</taxon>
        <taxon>Halobacteria</taxon>
        <taxon>Halobacteriales</taxon>
        <taxon>Natrialbaceae</taxon>
        <taxon>Natrarchaeobius</taxon>
    </lineage>
</organism>
<evidence type="ECO:0000256" key="1">
    <source>
        <dbReference type="ARBA" id="ARBA00022679"/>
    </source>
</evidence>
<accession>A0A3N6M8U7</accession>
<dbReference type="InterPro" id="IPR001054">
    <property type="entry name" value="A/G_cyclase"/>
</dbReference>
<evidence type="ECO:0000313" key="3">
    <source>
        <dbReference type="EMBL" id="RQG91811.1"/>
    </source>
</evidence>
<protein>
    <submittedName>
        <fullName evidence="3">Methyltransferase domain-containing protein</fullName>
    </submittedName>
</protein>
<sequence length="508" mass="59022">MSETATTRTDWGCVLFVDLRNFTNLLEFYGPSRIESVLDELFVDFQRTVDSYGGAVDKLVGDGMLAVFRDDRRQDCEANAVRAASEMLYRRLPELERRTKLNLEIGIGLSTGELHRATIADIDETIISRNVNISSRLQSLCKKFDVSVLTDEGTRENIEQLPEGYRFRLIPDQRIEGIYERIDVFEICSLDDYDEEYIDQFNAAAKRYKEGEYSRALEFFVSSYSQIDRKADRVLLHHFASECFDQLDSADSLFQNADRYDENSTTQRTQADFLFWRLEQYVDRRDLVPAQVLDIGCGSGALTKTLPDLFPEARIVGIDESADQIRKARQDHTHPKVDYEVADISDWDAERSFDIVMSNSTMHWVQRQDDAYQNIRSAMNPGGILAVHQGAKGCYKELHEAARRAYEKLGFEEYFRDFQFPLVYYEKDEMAEVLERNDFDVLKIDVMESEQPDTLVDDFAEATLLSYKQRLSNEAEKYAFTEQYREFAREYDDIDTTRIYAFATRSER</sequence>
<dbReference type="PROSITE" id="PS50125">
    <property type="entry name" value="GUANYLATE_CYCLASE_2"/>
    <property type="match status" value="1"/>
</dbReference>
<comment type="caution">
    <text evidence="3">The sequence shown here is derived from an EMBL/GenBank/DDBJ whole genome shotgun (WGS) entry which is preliminary data.</text>
</comment>
<dbReference type="GO" id="GO:0009190">
    <property type="term" value="P:cyclic nucleotide biosynthetic process"/>
    <property type="evidence" value="ECO:0007669"/>
    <property type="project" value="InterPro"/>
</dbReference>
<dbReference type="InterPro" id="IPR029787">
    <property type="entry name" value="Nucleotide_cyclase"/>
</dbReference>
<evidence type="ECO:0000259" key="2">
    <source>
        <dbReference type="PROSITE" id="PS50125"/>
    </source>
</evidence>
<dbReference type="OrthoDB" id="57427at2157"/>
<dbReference type="GO" id="GO:0035556">
    <property type="term" value="P:intracellular signal transduction"/>
    <property type="evidence" value="ECO:0007669"/>
    <property type="project" value="InterPro"/>
</dbReference>
<dbReference type="CDD" id="cd02440">
    <property type="entry name" value="AdoMet_MTases"/>
    <property type="match status" value="1"/>
</dbReference>
<name>A0A3N6M8U7_NATCH</name>
<dbReference type="EMBL" id="REGA01000020">
    <property type="protein sequence ID" value="RQG91811.1"/>
    <property type="molecule type" value="Genomic_DNA"/>
</dbReference>
<keyword evidence="1 3" id="KW-0808">Transferase</keyword>
<dbReference type="Pfam" id="PF13649">
    <property type="entry name" value="Methyltransf_25"/>
    <property type="match status" value="1"/>
</dbReference>
<dbReference type="InterPro" id="IPR029063">
    <property type="entry name" value="SAM-dependent_MTases_sf"/>
</dbReference>
<evidence type="ECO:0000313" key="4">
    <source>
        <dbReference type="Proteomes" id="UP000282323"/>
    </source>
</evidence>
<gene>
    <name evidence="3" type="ORF">EA473_18615</name>
</gene>
<dbReference type="RefSeq" id="WP_124197084.1">
    <property type="nucleotide sequence ID" value="NZ_REGA01000020.1"/>
</dbReference>
<dbReference type="PANTHER" id="PTHR43861">
    <property type="entry name" value="TRANS-ACONITATE 2-METHYLTRANSFERASE-RELATED"/>
    <property type="match status" value="1"/>
</dbReference>
<dbReference type="AlphaFoldDB" id="A0A3N6M8U7"/>
<proteinExistence type="predicted"/>
<dbReference type="SUPFAM" id="SSF55073">
    <property type="entry name" value="Nucleotide cyclase"/>
    <property type="match status" value="1"/>
</dbReference>